<dbReference type="Proteomes" id="UP001234178">
    <property type="component" value="Unassembled WGS sequence"/>
</dbReference>
<protein>
    <recommendedName>
        <fullName evidence="6">Large ribosomal subunit protein uL29m</fullName>
    </recommendedName>
</protein>
<dbReference type="Pfam" id="PF06984">
    <property type="entry name" value="MRP-L47"/>
    <property type="match status" value="1"/>
</dbReference>
<evidence type="ECO:0000313" key="8">
    <source>
        <dbReference type="Proteomes" id="UP001234178"/>
    </source>
</evidence>
<evidence type="ECO:0000256" key="4">
    <source>
        <dbReference type="ARBA" id="ARBA00023128"/>
    </source>
</evidence>
<evidence type="ECO:0000256" key="1">
    <source>
        <dbReference type="ARBA" id="ARBA00004173"/>
    </source>
</evidence>
<evidence type="ECO:0000256" key="5">
    <source>
        <dbReference type="ARBA" id="ARBA00023274"/>
    </source>
</evidence>
<name>A0ABR0B229_9CRUS</name>
<evidence type="ECO:0000313" key="7">
    <source>
        <dbReference type="EMBL" id="KAK4035750.1"/>
    </source>
</evidence>
<comment type="similarity">
    <text evidence="2">Belongs to the universal ribosomal protein uL29 family.</text>
</comment>
<dbReference type="Gene3D" id="6.10.330.20">
    <property type="match status" value="1"/>
</dbReference>
<sequence length="115" mass="12991">MFFGSAKTCPVVLKSAFAPWIPGDADVVIVLYQEISKQTFGLFSPSKCFRPANSTSIHMTSFKSSNLMQFFDDPKNFGASEVKSGRSWTVDELRIKSNIDLQKLWYMKLSTAEHK</sequence>
<dbReference type="InterPro" id="IPR010729">
    <property type="entry name" value="Ribosomal_uL29_mit"/>
</dbReference>
<keyword evidence="3" id="KW-0689">Ribosomal protein</keyword>
<gene>
    <name evidence="7" type="ORF">OUZ56_027834</name>
</gene>
<comment type="subcellular location">
    <subcellularLocation>
        <location evidence="1">Mitochondrion</location>
    </subcellularLocation>
</comment>
<reference evidence="7 8" key="1">
    <citation type="journal article" date="2023" name="Nucleic Acids Res.">
        <title>The hologenome of Daphnia magna reveals possible DNA methylation and microbiome-mediated evolution of the host genome.</title>
        <authorList>
            <person name="Chaturvedi A."/>
            <person name="Li X."/>
            <person name="Dhandapani V."/>
            <person name="Marshall H."/>
            <person name="Kissane S."/>
            <person name="Cuenca-Cambronero M."/>
            <person name="Asole G."/>
            <person name="Calvet F."/>
            <person name="Ruiz-Romero M."/>
            <person name="Marangio P."/>
            <person name="Guigo R."/>
            <person name="Rago D."/>
            <person name="Mirbahai L."/>
            <person name="Eastwood N."/>
            <person name="Colbourne J.K."/>
            <person name="Zhou J."/>
            <person name="Mallon E."/>
            <person name="Orsini L."/>
        </authorList>
    </citation>
    <scope>NUCLEOTIDE SEQUENCE [LARGE SCALE GENOMIC DNA]</scope>
    <source>
        <strain evidence="7">LRV0_1</strain>
    </source>
</reference>
<organism evidence="7 8">
    <name type="scientific">Daphnia magna</name>
    <dbReference type="NCBI Taxonomy" id="35525"/>
    <lineage>
        <taxon>Eukaryota</taxon>
        <taxon>Metazoa</taxon>
        <taxon>Ecdysozoa</taxon>
        <taxon>Arthropoda</taxon>
        <taxon>Crustacea</taxon>
        <taxon>Branchiopoda</taxon>
        <taxon>Diplostraca</taxon>
        <taxon>Cladocera</taxon>
        <taxon>Anomopoda</taxon>
        <taxon>Daphniidae</taxon>
        <taxon>Daphnia</taxon>
    </lineage>
</organism>
<keyword evidence="4" id="KW-0496">Mitochondrion</keyword>
<evidence type="ECO:0000256" key="2">
    <source>
        <dbReference type="ARBA" id="ARBA00009254"/>
    </source>
</evidence>
<keyword evidence="5" id="KW-0687">Ribonucleoprotein</keyword>
<dbReference type="PANTHER" id="PTHR21183">
    <property type="entry name" value="RIBOSOMAL PROTEIN L47, MITOCHONDRIAL-RELATED"/>
    <property type="match status" value="1"/>
</dbReference>
<proteinExistence type="inferred from homology"/>
<dbReference type="EMBL" id="JAOYFB010000040">
    <property type="protein sequence ID" value="KAK4035750.1"/>
    <property type="molecule type" value="Genomic_DNA"/>
</dbReference>
<dbReference type="InterPro" id="IPR038340">
    <property type="entry name" value="MRP-L47_sf"/>
</dbReference>
<dbReference type="PANTHER" id="PTHR21183:SF18">
    <property type="entry name" value="LARGE RIBOSOMAL SUBUNIT PROTEIN UL29M"/>
    <property type="match status" value="1"/>
</dbReference>
<evidence type="ECO:0000256" key="3">
    <source>
        <dbReference type="ARBA" id="ARBA00022980"/>
    </source>
</evidence>
<accession>A0ABR0B229</accession>
<keyword evidence="8" id="KW-1185">Reference proteome</keyword>
<evidence type="ECO:0000256" key="6">
    <source>
        <dbReference type="ARBA" id="ARBA00035289"/>
    </source>
</evidence>
<comment type="caution">
    <text evidence="7">The sequence shown here is derived from an EMBL/GenBank/DDBJ whole genome shotgun (WGS) entry which is preliminary data.</text>
</comment>